<proteinExistence type="predicted"/>
<organism evidence="1 2">
    <name type="scientific">Naganishia onofrii</name>
    <dbReference type="NCBI Taxonomy" id="1851511"/>
    <lineage>
        <taxon>Eukaryota</taxon>
        <taxon>Fungi</taxon>
        <taxon>Dikarya</taxon>
        <taxon>Basidiomycota</taxon>
        <taxon>Agaricomycotina</taxon>
        <taxon>Tremellomycetes</taxon>
        <taxon>Filobasidiales</taxon>
        <taxon>Filobasidiaceae</taxon>
        <taxon>Naganishia</taxon>
    </lineage>
</organism>
<dbReference type="EMBL" id="JASBWV010000027">
    <property type="protein sequence ID" value="KAJ9118882.1"/>
    <property type="molecule type" value="Genomic_DNA"/>
</dbReference>
<evidence type="ECO:0000313" key="1">
    <source>
        <dbReference type="EMBL" id="KAJ9118882.1"/>
    </source>
</evidence>
<keyword evidence="2" id="KW-1185">Reference proteome</keyword>
<reference evidence="1" key="1">
    <citation type="submission" date="2023-04" db="EMBL/GenBank/DDBJ databases">
        <title>Draft Genome sequencing of Naganishia species isolated from polar environments using Oxford Nanopore Technology.</title>
        <authorList>
            <person name="Leo P."/>
            <person name="Venkateswaran K."/>
        </authorList>
    </citation>
    <scope>NUCLEOTIDE SEQUENCE</scope>
    <source>
        <strain evidence="1">DBVPG 5303</strain>
    </source>
</reference>
<evidence type="ECO:0000313" key="2">
    <source>
        <dbReference type="Proteomes" id="UP001234202"/>
    </source>
</evidence>
<name>A0ACC2X4P2_9TREE</name>
<accession>A0ACC2X4P2</accession>
<sequence>MRRLSHLLLFTQLAKRSYAWLDISEVTSLDLSARSPERRCIAFPTCLLDPHAFINKVTYRPAQTLFDVPQAWVNTTTLPGFCQLELSITTNPETGRLVGAELWLPDEWDWNGRLLATGSFSALAFDGIQQGYSSYTLREITINGGLHGSGTLQSDKTLETVVQNSEKEEELIDYSWRALHQTTVQVKALVESYYERKWTKSYFAGCGPGGRQGIKAMAAFPEDYDGLLLGSPEHPLSDLIPWKIQLERLVEKLNWFPSFGFFFPWEEQPAYKRRMMVHEEILKQCDGLDGIGPGWSDILSGRLPRGGKVIQYAGWEDVQVSPGNSVKWYRDVFAYTLAESDLDPDEHFRLFMVPGMKHCSASSLSIEYSLVASGLMAEFCSTQQGGKGAWLFGGYGQRSKTYFPDDEPWDGTCFMPYKRNYRYLHLLRDYAGQQKGPVDGKSPETCT</sequence>
<protein>
    <submittedName>
        <fullName evidence="1">Uncharacterized protein</fullName>
    </submittedName>
</protein>
<gene>
    <name evidence="1" type="ORF">QFC24_006081</name>
</gene>
<comment type="caution">
    <text evidence="1">The sequence shown here is derived from an EMBL/GenBank/DDBJ whole genome shotgun (WGS) entry which is preliminary data.</text>
</comment>
<dbReference type="Proteomes" id="UP001234202">
    <property type="component" value="Unassembled WGS sequence"/>
</dbReference>